<dbReference type="Gene3D" id="2.60.120.10">
    <property type="entry name" value="Jelly Rolls"/>
    <property type="match status" value="1"/>
</dbReference>
<name>A0ABT7C2F1_9CYAN</name>
<comment type="caution">
    <text evidence="1">The sequence shown here is derived from an EMBL/GenBank/DDBJ whole genome shotgun (WGS) entry which is preliminary data.</text>
</comment>
<dbReference type="Proteomes" id="UP001232992">
    <property type="component" value="Unassembled WGS sequence"/>
</dbReference>
<dbReference type="CDD" id="cd06981">
    <property type="entry name" value="cupin_reut_a1446"/>
    <property type="match status" value="1"/>
</dbReference>
<organism evidence="1 2">
    <name type="scientific">Roseofilum casamattae BLCC-M143</name>
    <dbReference type="NCBI Taxonomy" id="3022442"/>
    <lineage>
        <taxon>Bacteria</taxon>
        <taxon>Bacillati</taxon>
        <taxon>Cyanobacteriota</taxon>
        <taxon>Cyanophyceae</taxon>
        <taxon>Desertifilales</taxon>
        <taxon>Desertifilaceae</taxon>
        <taxon>Roseofilum</taxon>
        <taxon>Roseofilum casamattae</taxon>
    </lineage>
</organism>
<proteinExistence type="predicted"/>
<evidence type="ECO:0000313" key="1">
    <source>
        <dbReference type="EMBL" id="MDJ1185624.1"/>
    </source>
</evidence>
<reference evidence="1 2" key="1">
    <citation type="submission" date="2023-01" db="EMBL/GenBank/DDBJ databases">
        <title>Novel diversity within Roseofilum (Cyanobacteria; Desertifilaceae) from marine benthic mats with descriptions of four novel species.</title>
        <authorList>
            <person name="Wang Y."/>
            <person name="Berthold D.E."/>
            <person name="Hu J."/>
            <person name="Lefler F.W."/>
            <person name="Laughinghouse H.D. IV."/>
        </authorList>
    </citation>
    <scope>NUCLEOTIDE SEQUENCE [LARGE SCALE GENOMIC DNA]</scope>
    <source>
        <strain evidence="1 2">BLCC-M143</strain>
    </source>
</reference>
<dbReference type="EMBL" id="JAQOSQ010000042">
    <property type="protein sequence ID" value="MDJ1185624.1"/>
    <property type="molecule type" value="Genomic_DNA"/>
</dbReference>
<accession>A0ABT7C2F1</accession>
<keyword evidence="2" id="KW-1185">Reference proteome</keyword>
<dbReference type="InterPro" id="IPR014710">
    <property type="entry name" value="RmlC-like_jellyroll"/>
</dbReference>
<evidence type="ECO:0000313" key="2">
    <source>
        <dbReference type="Proteomes" id="UP001232992"/>
    </source>
</evidence>
<sequence>MPSIFDNIPKVIPEELFDTLCGSDKVRIERIVSRGHASSEGFWYEQDMHEFVVVLQGRAGLKFADKEDIIILNTGEYLNIGARVKHRVEWTDSTSDTIWLAVHYQ</sequence>
<protein>
    <submittedName>
        <fullName evidence="1">Cupin</fullName>
    </submittedName>
</protein>
<dbReference type="InterPro" id="IPR011051">
    <property type="entry name" value="RmlC_Cupin_sf"/>
</dbReference>
<dbReference type="RefSeq" id="WP_283760264.1">
    <property type="nucleotide sequence ID" value="NZ_JAQOSQ010000042.1"/>
</dbReference>
<gene>
    <name evidence="1" type="ORF">PMH09_20790</name>
</gene>
<dbReference type="SUPFAM" id="SSF51182">
    <property type="entry name" value="RmlC-like cupins"/>
    <property type="match status" value="1"/>
</dbReference>